<protein>
    <submittedName>
        <fullName evidence="6">Rpc34 subunit of RNA polymerase</fullName>
    </submittedName>
</protein>
<dbReference type="EMBL" id="CP031035">
    <property type="protein sequence ID" value="QDZ18969.1"/>
    <property type="molecule type" value="Genomic_DNA"/>
</dbReference>
<comment type="subcellular location">
    <subcellularLocation>
        <location evidence="1">Nucleus</location>
    </subcellularLocation>
</comment>
<proteinExistence type="inferred from homology"/>
<keyword evidence="3" id="KW-0240">DNA-directed RNA polymerase</keyword>
<dbReference type="GO" id="GO:0005666">
    <property type="term" value="C:RNA polymerase III complex"/>
    <property type="evidence" value="ECO:0007669"/>
    <property type="project" value="InterPro"/>
</dbReference>
<comment type="similarity">
    <text evidence="2">Belongs to the eukaryotic RPC34/RPC39 RNA polymerase subunit family.</text>
</comment>
<dbReference type="STRING" id="1764295.A0A5B8MEW9"/>
<dbReference type="Pfam" id="PF05158">
    <property type="entry name" value="RNA_pol_Rpc34"/>
    <property type="match status" value="1"/>
</dbReference>
<dbReference type="Gene3D" id="1.25.40.20">
    <property type="entry name" value="Ankyrin repeat-containing domain"/>
    <property type="match status" value="2"/>
</dbReference>
<dbReference type="SUPFAM" id="SSF48403">
    <property type="entry name" value="Ankyrin repeat"/>
    <property type="match status" value="2"/>
</dbReference>
<sequence length="962" mass="108289">MNIEPDEVWVERVVALLASSEGEGLQSAELERKLQEEHLVTPEFVVNVLARVVNQLLAEHKIQLLEGGAADGSGRRKVFYKLNRQEEQRKLEGLGREDLLVYQIIQSSSDMGIWTKDLKTKAGLQQPQVAKILKFLEQRKLIKSIKWVTNRNRKVYMAFDVQPSKEITGGAWYTNNELDEEMIGAAMKICLKSVREKGGRVSFREVAAEVKKSELFRTALDEDEVRSILKLLVYDGKLEQCDEGCSDGGVYFKLSKVKPPASLPEHLVPLLQMGWHTRSGEGSRESEEALAEGEYFFFKGGGTTHTHTHTQREVLMEETRERERQRRKAKHAFEVLPEWAWLLVMKKLSSYDRIAFALTCRAFLEAVTTTTTATANPELKKKVALKTDLETERLFKEMPCFSLGWFQWVSRSFKRKKKTPGKLRDSKPSSHLGKYYDHLYDSDLMFLAAFQGSKKVMQWLVSQGIPLNLNREYHGVVAATGAAAGGHIELLEWLRSEGCGFHERTCAAAAEGGHLDVLQWARSQDPPCPWDAGTCRRAAMGGHLDVLQWARSQDPPCPWDAGTCFGAAGGGHLDILQWARSQDPPCPWGATTCALAAEGGHLDVLQWARSQDPPCPWDAGTCGMAAMGGHIDVLQWARSQDPPCPWDLMTCAAAAKYGHLDVLQWLRSQDPPCDWDWVTCAAAAEGGHLDVLRWARSQHPPCPWNKQTCLGAAYAGHLDVLQWLRSQDPPCLWDKETCSNAAGGGHVDVLQWLRSQDPPCPWNKQTCFGAAMKGHLGVLQWARSQDPPCDWTWETCWYAAQFGHLDVLQWLRSQDPPCPWNSQTCAAAAMKGHLDVLQWARSQDLPCDWNEVTCELAAEGGHLDVLQWARSQDPPCPWNEKTCELAARGGHLHVLQWLTSQDPPCSWDPVACLDAAVANSHHETYNWIMNQRDAFDANDILRYMGRKILSEESEEEYYGYYD</sequence>
<keyword evidence="5" id="KW-0539">Nucleus</keyword>
<evidence type="ECO:0000313" key="6">
    <source>
        <dbReference type="EMBL" id="QDZ18969.1"/>
    </source>
</evidence>
<dbReference type="GO" id="GO:0005654">
    <property type="term" value="C:nucleoplasm"/>
    <property type="evidence" value="ECO:0007669"/>
    <property type="project" value="UniProtKB-ARBA"/>
</dbReference>
<organism evidence="6 7">
    <name type="scientific">Chloropicon primus</name>
    <dbReference type="NCBI Taxonomy" id="1764295"/>
    <lineage>
        <taxon>Eukaryota</taxon>
        <taxon>Viridiplantae</taxon>
        <taxon>Chlorophyta</taxon>
        <taxon>Chloropicophyceae</taxon>
        <taxon>Chloropicales</taxon>
        <taxon>Chloropicaceae</taxon>
        <taxon>Chloropicon</taxon>
    </lineage>
</organism>
<evidence type="ECO:0000256" key="2">
    <source>
        <dbReference type="ARBA" id="ARBA00011038"/>
    </source>
</evidence>
<evidence type="ECO:0000256" key="4">
    <source>
        <dbReference type="ARBA" id="ARBA00023163"/>
    </source>
</evidence>
<keyword evidence="7" id="KW-1185">Reference proteome</keyword>
<dbReference type="OrthoDB" id="613763at2759"/>
<dbReference type="InterPro" id="IPR036388">
    <property type="entry name" value="WH-like_DNA-bd_sf"/>
</dbReference>
<dbReference type="GO" id="GO:0006383">
    <property type="term" value="P:transcription by RNA polymerase III"/>
    <property type="evidence" value="ECO:0007669"/>
    <property type="project" value="InterPro"/>
</dbReference>
<dbReference type="GO" id="GO:0005737">
    <property type="term" value="C:cytoplasm"/>
    <property type="evidence" value="ECO:0007669"/>
    <property type="project" value="UniProtKB-ARBA"/>
</dbReference>
<dbReference type="SUPFAM" id="SSF46785">
    <property type="entry name" value="Winged helix' DNA-binding domain"/>
    <property type="match status" value="1"/>
</dbReference>
<evidence type="ECO:0000256" key="5">
    <source>
        <dbReference type="ARBA" id="ARBA00023242"/>
    </source>
</evidence>
<evidence type="ECO:0000256" key="1">
    <source>
        <dbReference type="ARBA" id="ARBA00004123"/>
    </source>
</evidence>
<accession>A0A5B8MEW9</accession>
<dbReference type="FunFam" id="1.10.10.10:FF:000116">
    <property type="entry name" value="DNA-directed RNA polymerase III subunit RPC6"/>
    <property type="match status" value="1"/>
</dbReference>
<dbReference type="PANTHER" id="PTHR46586:SF3">
    <property type="entry name" value="ANKYRIN REPEAT-CONTAINING PROTEIN"/>
    <property type="match status" value="1"/>
</dbReference>
<dbReference type="Gene3D" id="1.10.10.10">
    <property type="entry name" value="Winged helix-like DNA-binding domain superfamily/Winged helix DNA-binding domain"/>
    <property type="match status" value="1"/>
</dbReference>
<dbReference type="InterPro" id="IPR036390">
    <property type="entry name" value="WH_DNA-bd_sf"/>
</dbReference>
<gene>
    <name evidence="6" type="ORF">A3770_02p14870</name>
</gene>
<dbReference type="InterPro" id="IPR007832">
    <property type="entry name" value="RNA_pol_Rpc34"/>
</dbReference>
<dbReference type="AlphaFoldDB" id="A0A5B8MEW9"/>
<evidence type="ECO:0000256" key="3">
    <source>
        <dbReference type="ARBA" id="ARBA00022478"/>
    </source>
</evidence>
<dbReference type="InterPro" id="IPR036770">
    <property type="entry name" value="Ankyrin_rpt-contain_sf"/>
</dbReference>
<dbReference type="Proteomes" id="UP000316726">
    <property type="component" value="Chromosome 2"/>
</dbReference>
<keyword evidence="4" id="KW-0804">Transcription</keyword>
<dbReference type="InterPro" id="IPR052050">
    <property type="entry name" value="SecEffector_AnkRepeat"/>
</dbReference>
<evidence type="ECO:0000313" key="7">
    <source>
        <dbReference type="Proteomes" id="UP000316726"/>
    </source>
</evidence>
<reference evidence="6 7" key="1">
    <citation type="submission" date="2018-07" db="EMBL/GenBank/DDBJ databases">
        <title>The complete nuclear genome of the prasinophyte Chloropicon primus (CCMP1205).</title>
        <authorList>
            <person name="Pombert J.-F."/>
            <person name="Otis C."/>
            <person name="Turmel M."/>
            <person name="Lemieux C."/>
        </authorList>
    </citation>
    <scope>NUCLEOTIDE SEQUENCE [LARGE SCALE GENOMIC DNA]</scope>
    <source>
        <strain evidence="6 7">CCMP1205</strain>
    </source>
</reference>
<dbReference type="PANTHER" id="PTHR46586">
    <property type="entry name" value="ANKYRIN REPEAT-CONTAINING PROTEIN"/>
    <property type="match status" value="1"/>
</dbReference>
<name>A0A5B8MEW9_9CHLO</name>